<protein>
    <recommendedName>
        <fullName evidence="3">Zn-ribbon containing protein</fullName>
    </recommendedName>
</protein>
<reference evidence="1" key="1">
    <citation type="submission" date="2019-05" db="EMBL/GenBank/DDBJ databases">
        <title>Isolation and characterization of methanogens from the cold seep sediment at Four-Way Closure Ridge.</title>
        <authorList>
            <person name="You Y.-T."/>
            <person name="Chen S.-C."/>
            <person name="Zhang W.-L."/>
            <person name="Lai M.-C."/>
        </authorList>
    </citation>
    <scope>NUCLEOTIDE SEQUENCE</scope>
    <source>
        <strain evidence="1">FWC-SCC3</strain>
    </source>
</reference>
<dbReference type="InterPro" id="IPR018645">
    <property type="entry name" value="OapC-like"/>
</dbReference>
<proteinExistence type="predicted"/>
<keyword evidence="2" id="KW-1185">Reference proteome</keyword>
<dbReference type="RefSeq" id="WP_301677982.1">
    <property type="nucleotide sequence ID" value="NZ_VCYI01000013.1"/>
</dbReference>
<evidence type="ECO:0008006" key="3">
    <source>
        <dbReference type="Google" id="ProtNLM"/>
    </source>
</evidence>
<gene>
    <name evidence="1" type="ORF">FGW20_10115</name>
</gene>
<evidence type="ECO:0000313" key="1">
    <source>
        <dbReference type="EMBL" id="MDN7013387.1"/>
    </source>
</evidence>
<sequence length="125" mass="14330">MPHKCTQCGREFEDGSTKILKGCPSCGGKKFLYIREAERHDDVLKEKTIDEIVRETGEEVLEVKQERTKKDEIEVFERIESIRILGPGSYELNIEKLARSDEVVVGLEKEGKYVVDILSMAKKKK</sequence>
<dbReference type="Pfam" id="PF09845">
    <property type="entry name" value="OapC"/>
    <property type="match status" value="1"/>
</dbReference>
<comment type="caution">
    <text evidence="1">The sequence shown here is derived from an EMBL/GenBank/DDBJ whole genome shotgun (WGS) entry which is preliminary data.</text>
</comment>
<dbReference type="Proteomes" id="UP001168423">
    <property type="component" value="Unassembled WGS sequence"/>
</dbReference>
<organism evidence="1 2">
    <name type="scientific">Methanoculleus methanifontis</name>
    <dbReference type="NCBI Taxonomy" id="2584086"/>
    <lineage>
        <taxon>Archaea</taxon>
        <taxon>Methanobacteriati</taxon>
        <taxon>Methanobacteriota</taxon>
        <taxon>Stenosarchaea group</taxon>
        <taxon>Methanomicrobia</taxon>
        <taxon>Methanomicrobiales</taxon>
        <taxon>Methanomicrobiaceae</taxon>
        <taxon>Methanoculleus</taxon>
    </lineage>
</organism>
<name>A0ABT8M364_9EURY</name>
<accession>A0ABT8M364</accession>
<evidence type="ECO:0000313" key="2">
    <source>
        <dbReference type="Proteomes" id="UP001168423"/>
    </source>
</evidence>
<dbReference type="EMBL" id="VCYI01000013">
    <property type="protein sequence ID" value="MDN7013387.1"/>
    <property type="molecule type" value="Genomic_DNA"/>
</dbReference>